<comment type="similarity">
    <text evidence="1">Belongs to the prokaryotic molybdopterin-containing oxidoreductase family.</text>
</comment>
<keyword evidence="4" id="KW-0560">Oxidoreductase</keyword>
<evidence type="ECO:0000256" key="7">
    <source>
        <dbReference type="SAM" id="MobiDB-lite"/>
    </source>
</evidence>
<evidence type="ECO:0000256" key="4">
    <source>
        <dbReference type="ARBA" id="ARBA00023002"/>
    </source>
</evidence>
<feature type="region of interest" description="Disordered" evidence="7">
    <location>
        <begin position="794"/>
        <end position="823"/>
    </location>
</feature>
<dbReference type="GO" id="GO:0043546">
    <property type="term" value="F:molybdopterin cofactor binding"/>
    <property type="evidence" value="ECO:0007669"/>
    <property type="project" value="InterPro"/>
</dbReference>
<dbReference type="InterPro" id="IPR050612">
    <property type="entry name" value="Prok_Mopterin_Oxidored"/>
</dbReference>
<evidence type="ECO:0000256" key="3">
    <source>
        <dbReference type="ARBA" id="ARBA00022729"/>
    </source>
</evidence>
<dbReference type="EMBL" id="CP031310">
    <property type="protein sequence ID" value="QCC51996.1"/>
    <property type="molecule type" value="Genomic_DNA"/>
</dbReference>
<keyword evidence="10" id="KW-1185">Reference proteome</keyword>
<evidence type="ECO:0000256" key="5">
    <source>
        <dbReference type="ARBA" id="ARBA00023004"/>
    </source>
</evidence>
<dbReference type="PROSITE" id="PS51318">
    <property type="entry name" value="TAT"/>
    <property type="match status" value="1"/>
</dbReference>
<dbReference type="GO" id="GO:0016491">
    <property type="term" value="F:oxidoreductase activity"/>
    <property type="evidence" value="ECO:0007669"/>
    <property type="project" value="UniProtKB-KW"/>
</dbReference>
<dbReference type="OrthoDB" id="23466at2157"/>
<evidence type="ECO:0000256" key="6">
    <source>
        <dbReference type="ARBA" id="ARBA00023014"/>
    </source>
</evidence>
<dbReference type="RefSeq" id="WP_049994397.1">
    <property type="nucleotide sequence ID" value="NZ_CP031310.1"/>
</dbReference>
<dbReference type="InterPro" id="IPR006656">
    <property type="entry name" value="Mopterin_OxRdtase"/>
</dbReference>
<keyword evidence="5" id="KW-0408">Iron</keyword>
<dbReference type="GeneID" id="39848695"/>
<dbReference type="Pfam" id="PF00384">
    <property type="entry name" value="Molybdopterin"/>
    <property type="match status" value="1"/>
</dbReference>
<feature type="region of interest" description="Disordered" evidence="7">
    <location>
        <begin position="111"/>
        <end position="132"/>
    </location>
</feature>
<gene>
    <name evidence="9" type="ORF">DV733_12500</name>
</gene>
<accession>A0A4D6HFD4</accession>
<organism evidence="9 10">
    <name type="scientific">Halapricum salinum</name>
    <dbReference type="NCBI Taxonomy" id="1457250"/>
    <lineage>
        <taxon>Archaea</taxon>
        <taxon>Methanobacteriati</taxon>
        <taxon>Methanobacteriota</taxon>
        <taxon>Stenosarchaea group</taxon>
        <taxon>Halobacteria</taxon>
        <taxon>Halobacteriales</taxon>
        <taxon>Haloarculaceae</taxon>
        <taxon>Halapricum</taxon>
    </lineage>
</organism>
<keyword evidence="3" id="KW-0732">Signal</keyword>
<keyword evidence="6" id="KW-0411">Iron-sulfur</keyword>
<proteinExistence type="inferred from homology"/>
<dbReference type="PROSITE" id="PS51669">
    <property type="entry name" value="4FE4S_MOW_BIS_MGD"/>
    <property type="match status" value="1"/>
</dbReference>
<dbReference type="KEGG" id="hsn:DV733_12500"/>
<dbReference type="PANTHER" id="PTHR43742">
    <property type="entry name" value="TRIMETHYLAMINE-N-OXIDE REDUCTASE"/>
    <property type="match status" value="1"/>
</dbReference>
<evidence type="ECO:0000259" key="8">
    <source>
        <dbReference type="PROSITE" id="PS51669"/>
    </source>
</evidence>
<sequence>MSEQEGVSRRTVLLSAGTAAGVLGLGGSSLLQSLDTGGQTHAVEQFLDENGVFHGYCSPNCRGKCQMDVHVRDGQIKKVEPKVPDNEDYQRSCTLGLNHAQRTYNPTRLKYPMKRTDWSPGDPNPSGRGPDAEFERIEWDEALDYVADEMLRVREEYSPESVYFELGSGTDGIGGTIYSRLAGAFGGTMKSWSIDINVGLGFRRITGGGYFNTPTNQATDIENANTIVIWGGNIFESRFQMDASKVLNAKQNGAKIVVVDPVYNTTTAKADMWLPVKPGKDGHLTMAMIHTAFEEDYLDEEFLRERTLGPALVRDDGSLLRTADVFADGDEETPVALDEESGEPVALEPETYGEYALFGEYEVDGETVTTGLTEIREAAAEYTPEEMADYVGVDAENIRQTVRWLGTRGPGGILTGLGVDRYVYGHIFGQAYAILLALLGQYGMSGCVTGGITQGGGFASDYGAVEDAPGARYLQQKGILSALAGDDEKPIKAMYAMASNFTANQMPDRQRWLDALENVDMVAVADMQHTPNVQHADIVLPASHWFEREDVTGSWTQPHVRYREPAHEPLWESKSDHWMLTRLAERLGYGEHFDRDRETTLRKILDAEDRFTLEDLREKGTFFDDSAPEIIWQGEFNTPSGRLEIYDEDAPSEDGTSLEVPVPMESRTDEDHELADEYPLTFLQKHSRWRIHSQFGRMPRMRQIEPEPVVDINPSDAEARGIDDGEYVRIYNDRGEVVVKARYNEGYRPGMVNVNQGWWGDDYVRGHHNDLTHTDVSDAIENFAFYDTRVEVESAPDDIDTSQYTDPERAAWLDGYPDGGENA</sequence>
<evidence type="ECO:0000313" key="10">
    <source>
        <dbReference type="Proteomes" id="UP000296706"/>
    </source>
</evidence>
<dbReference type="Pfam" id="PF01568">
    <property type="entry name" value="Molydop_binding"/>
    <property type="match status" value="1"/>
</dbReference>
<evidence type="ECO:0000256" key="2">
    <source>
        <dbReference type="ARBA" id="ARBA00022723"/>
    </source>
</evidence>
<dbReference type="Gene3D" id="3.40.50.12440">
    <property type="match status" value="1"/>
</dbReference>
<keyword evidence="2" id="KW-0479">Metal-binding</keyword>
<reference evidence="9 10" key="1">
    <citation type="journal article" date="2019" name="Nat. Commun.">
        <title>A new type of DNA phosphorothioation-based antiviral system in archaea.</title>
        <authorList>
            <person name="Xiong L."/>
            <person name="Liu S."/>
            <person name="Chen S."/>
            <person name="Xiao Y."/>
            <person name="Zhu B."/>
            <person name="Gao Y."/>
            <person name="Zhang Y."/>
            <person name="Chen B."/>
            <person name="Luo J."/>
            <person name="Deng Z."/>
            <person name="Chen X."/>
            <person name="Wang L."/>
            <person name="Chen S."/>
        </authorList>
    </citation>
    <scope>NUCLEOTIDE SEQUENCE [LARGE SCALE GENOMIC DNA]</scope>
    <source>
        <strain evidence="9 10">CBA1105</strain>
    </source>
</reference>
<dbReference type="SUPFAM" id="SSF53706">
    <property type="entry name" value="Formate dehydrogenase/DMSO reductase, domains 1-3"/>
    <property type="match status" value="1"/>
</dbReference>
<dbReference type="Gene3D" id="2.40.40.20">
    <property type="match status" value="1"/>
</dbReference>
<name>A0A4D6HFD4_9EURY</name>
<dbReference type="Gene3D" id="3.40.228.10">
    <property type="entry name" value="Dimethylsulfoxide Reductase, domain 2"/>
    <property type="match status" value="1"/>
</dbReference>
<dbReference type="InterPro" id="IPR009010">
    <property type="entry name" value="Asp_de-COase-like_dom_sf"/>
</dbReference>
<dbReference type="STRING" id="1457250.GCA_000755225_00387"/>
<dbReference type="PANTHER" id="PTHR43742:SF6">
    <property type="entry name" value="OXIDOREDUCTASE YYAE-RELATED"/>
    <property type="match status" value="1"/>
</dbReference>
<protein>
    <submittedName>
        <fullName evidence="9">Dimethyl sulfoxide reductase</fullName>
    </submittedName>
</protein>
<dbReference type="InterPro" id="IPR006963">
    <property type="entry name" value="Mopterin_OxRdtase_4Fe-4S_dom"/>
</dbReference>
<feature type="domain" description="4Fe-4S Mo/W bis-MGD-type" evidence="8">
    <location>
        <begin position="50"/>
        <end position="107"/>
    </location>
</feature>
<dbReference type="SUPFAM" id="SSF50692">
    <property type="entry name" value="ADC-like"/>
    <property type="match status" value="1"/>
</dbReference>
<dbReference type="Gene3D" id="3.40.50.740">
    <property type="match status" value="1"/>
</dbReference>
<dbReference type="Proteomes" id="UP000296706">
    <property type="component" value="Chromosome"/>
</dbReference>
<dbReference type="InterPro" id="IPR006657">
    <property type="entry name" value="MoPterin_dinucl-bd_dom"/>
</dbReference>
<dbReference type="InterPro" id="IPR006311">
    <property type="entry name" value="TAT_signal"/>
</dbReference>
<dbReference type="AlphaFoldDB" id="A0A4D6HFD4"/>
<dbReference type="GO" id="GO:0051536">
    <property type="term" value="F:iron-sulfur cluster binding"/>
    <property type="evidence" value="ECO:0007669"/>
    <property type="project" value="UniProtKB-KW"/>
</dbReference>
<dbReference type="Pfam" id="PF04879">
    <property type="entry name" value="Molybdop_Fe4S4"/>
    <property type="match status" value="1"/>
</dbReference>
<evidence type="ECO:0000256" key="1">
    <source>
        <dbReference type="ARBA" id="ARBA00010312"/>
    </source>
</evidence>
<dbReference type="GO" id="GO:0046872">
    <property type="term" value="F:metal ion binding"/>
    <property type="evidence" value="ECO:0007669"/>
    <property type="project" value="UniProtKB-KW"/>
</dbReference>
<evidence type="ECO:0000313" key="9">
    <source>
        <dbReference type="EMBL" id="QCC51996.1"/>
    </source>
</evidence>